<evidence type="ECO:0000313" key="3">
    <source>
        <dbReference type="Proteomes" id="UP001529421"/>
    </source>
</evidence>
<feature type="domain" description="FAD-binding PCMH-type" evidence="1">
    <location>
        <begin position="1"/>
        <end position="163"/>
    </location>
</feature>
<protein>
    <submittedName>
        <fullName evidence="2">FAD binding domain-containing protein</fullName>
    </submittedName>
</protein>
<sequence length="294" mass="30468">MRAKSPQEAYELLCSKRGSRIVGGGGWMRLSTRPVGTVIDLTDCGLDAIDEVSDDPVFGRALRIGAYVTLGTFERDGRVADATDGAASCAVRDIVGVQFRNLVTVGGSVCGRFGFSDVCLLLLALGADLEFVGGGRISIEAFLLDTAPCRDVLTHVIVPACPVRASYQAVRRQATDFPLINACAARTERGWRVAVGARPGRPRLVAGASAGGGIEAKPATPSISFDPTPEEVAAACSAAEGLVYSNNMLASGAYRREVAPVLVRRAIEAACGAASLQGAAAAAADRPEMGEGAR</sequence>
<dbReference type="InterPro" id="IPR051312">
    <property type="entry name" value="Diverse_Substr_Oxidored"/>
</dbReference>
<dbReference type="PROSITE" id="PS51387">
    <property type="entry name" value="FAD_PCMH"/>
    <property type="match status" value="1"/>
</dbReference>
<reference evidence="2 3" key="2">
    <citation type="submission" date="2023-06" db="EMBL/GenBank/DDBJ databases">
        <authorList>
            <person name="Zeman M."/>
            <person name="Kubasova T."/>
            <person name="Jahodarova E."/>
            <person name="Nykrynova M."/>
            <person name="Rychlik I."/>
        </authorList>
    </citation>
    <scope>NUCLEOTIDE SEQUENCE [LARGE SCALE GENOMIC DNA]</scope>
    <source>
        <strain evidence="2 3">154_Feed</strain>
    </source>
</reference>
<proteinExistence type="predicted"/>
<dbReference type="Gene3D" id="3.30.465.10">
    <property type="match status" value="1"/>
</dbReference>
<organism evidence="2 3">
    <name type="scientific">Enorma phocaeensis</name>
    <dbReference type="NCBI Taxonomy" id="1871019"/>
    <lineage>
        <taxon>Bacteria</taxon>
        <taxon>Bacillati</taxon>
        <taxon>Actinomycetota</taxon>
        <taxon>Coriobacteriia</taxon>
        <taxon>Coriobacteriales</taxon>
        <taxon>Coriobacteriaceae</taxon>
        <taxon>Enorma</taxon>
    </lineage>
</organism>
<dbReference type="Pfam" id="PF00941">
    <property type="entry name" value="FAD_binding_5"/>
    <property type="match status" value="1"/>
</dbReference>
<evidence type="ECO:0000259" key="1">
    <source>
        <dbReference type="PROSITE" id="PS51387"/>
    </source>
</evidence>
<evidence type="ECO:0000313" key="2">
    <source>
        <dbReference type="EMBL" id="MDM8275437.1"/>
    </source>
</evidence>
<name>A0ABT7VAB0_9ACTN</name>
<dbReference type="Proteomes" id="UP001529421">
    <property type="component" value="Unassembled WGS sequence"/>
</dbReference>
<dbReference type="InterPro" id="IPR036683">
    <property type="entry name" value="CO_DH_flav_C_dom_sf"/>
</dbReference>
<dbReference type="InterPro" id="IPR036318">
    <property type="entry name" value="FAD-bd_PCMH-like_sf"/>
</dbReference>
<dbReference type="Gene3D" id="3.30.390.50">
    <property type="entry name" value="CO dehydrogenase flavoprotein, C-terminal domain"/>
    <property type="match status" value="1"/>
</dbReference>
<comment type="caution">
    <text evidence="2">The sequence shown here is derived from an EMBL/GenBank/DDBJ whole genome shotgun (WGS) entry which is preliminary data.</text>
</comment>
<reference evidence="3" key="1">
    <citation type="submission" date="2023-06" db="EMBL/GenBank/DDBJ databases">
        <title>Identification and characterization of horizontal gene transfer across gut microbiota members of farm animals based on homology search.</title>
        <authorList>
            <person name="Zeman M."/>
            <person name="Kubasova T."/>
            <person name="Jahodarova E."/>
            <person name="Nykrynova M."/>
            <person name="Rychlik I."/>
        </authorList>
    </citation>
    <scope>NUCLEOTIDE SEQUENCE [LARGE SCALE GENOMIC DNA]</scope>
    <source>
        <strain evidence="3">154_Feed</strain>
    </source>
</reference>
<keyword evidence="3" id="KW-1185">Reference proteome</keyword>
<dbReference type="EMBL" id="JAUDDZ010000011">
    <property type="protein sequence ID" value="MDM8275437.1"/>
    <property type="molecule type" value="Genomic_DNA"/>
</dbReference>
<dbReference type="InterPro" id="IPR005107">
    <property type="entry name" value="CO_DH_flav_C"/>
</dbReference>
<dbReference type="PANTHER" id="PTHR42659:SF9">
    <property type="entry name" value="XANTHINE DEHYDROGENASE FAD-BINDING SUBUNIT XDHB-RELATED"/>
    <property type="match status" value="1"/>
</dbReference>
<dbReference type="InterPro" id="IPR002346">
    <property type="entry name" value="Mopterin_DH_FAD-bd"/>
</dbReference>
<dbReference type="SUPFAM" id="SSF56176">
    <property type="entry name" value="FAD-binding/transporter-associated domain-like"/>
    <property type="match status" value="1"/>
</dbReference>
<dbReference type="SMART" id="SM01092">
    <property type="entry name" value="CO_deh_flav_C"/>
    <property type="match status" value="1"/>
</dbReference>
<dbReference type="SUPFAM" id="SSF55447">
    <property type="entry name" value="CO dehydrogenase flavoprotein C-terminal domain-like"/>
    <property type="match status" value="1"/>
</dbReference>
<gene>
    <name evidence="2" type="ORF">QUW28_08035</name>
</gene>
<accession>A0ABT7VAB0</accession>
<dbReference type="PANTHER" id="PTHR42659">
    <property type="entry name" value="XANTHINE DEHYDROGENASE SUBUNIT C-RELATED"/>
    <property type="match status" value="1"/>
</dbReference>
<dbReference type="InterPro" id="IPR016166">
    <property type="entry name" value="FAD-bd_PCMH"/>
</dbReference>
<dbReference type="InterPro" id="IPR016169">
    <property type="entry name" value="FAD-bd_PCMH_sub2"/>
</dbReference>